<dbReference type="AlphaFoldDB" id="A0A914ZJ62"/>
<dbReference type="WBParaSite" id="PgB05_g076_t01">
    <property type="protein sequence ID" value="PgB05_g076_t01"/>
    <property type="gene ID" value="PgB05_g076"/>
</dbReference>
<proteinExistence type="predicted"/>
<accession>A0A914ZJ62</accession>
<feature type="transmembrane region" description="Helical" evidence="2">
    <location>
        <begin position="48"/>
        <end position="78"/>
    </location>
</feature>
<reference evidence="4" key="1">
    <citation type="submission" date="2022-11" db="UniProtKB">
        <authorList>
            <consortium name="WormBaseParasite"/>
        </authorList>
    </citation>
    <scope>IDENTIFICATION</scope>
</reference>
<protein>
    <submittedName>
        <fullName evidence="4">Uncharacterized protein</fullName>
    </submittedName>
</protein>
<keyword evidence="2" id="KW-0812">Transmembrane</keyword>
<organism evidence="3 4">
    <name type="scientific">Parascaris univalens</name>
    <name type="common">Nematode worm</name>
    <dbReference type="NCBI Taxonomy" id="6257"/>
    <lineage>
        <taxon>Eukaryota</taxon>
        <taxon>Metazoa</taxon>
        <taxon>Ecdysozoa</taxon>
        <taxon>Nematoda</taxon>
        <taxon>Chromadorea</taxon>
        <taxon>Rhabditida</taxon>
        <taxon>Spirurina</taxon>
        <taxon>Ascaridomorpha</taxon>
        <taxon>Ascaridoidea</taxon>
        <taxon>Ascarididae</taxon>
        <taxon>Parascaris</taxon>
    </lineage>
</organism>
<keyword evidence="3" id="KW-1185">Reference proteome</keyword>
<name>A0A914ZJ62_PARUN</name>
<evidence type="ECO:0000313" key="4">
    <source>
        <dbReference type="WBParaSite" id="PgB05_g076_t01"/>
    </source>
</evidence>
<keyword evidence="2" id="KW-1133">Transmembrane helix</keyword>
<evidence type="ECO:0000313" key="3">
    <source>
        <dbReference type="Proteomes" id="UP000887569"/>
    </source>
</evidence>
<feature type="region of interest" description="Disordered" evidence="1">
    <location>
        <begin position="8"/>
        <end position="32"/>
    </location>
</feature>
<evidence type="ECO:0000256" key="2">
    <source>
        <dbReference type="SAM" id="Phobius"/>
    </source>
</evidence>
<keyword evidence="2" id="KW-0472">Membrane</keyword>
<dbReference type="Proteomes" id="UP000887569">
    <property type="component" value="Unplaced"/>
</dbReference>
<sequence length="113" mass="11938">GIWATSAATWRHQERVAEEEEEAEVVEDTSVRSTHTAEVTAAEEVVEVALAVAAVAVIALAVAMTLAVAVAVVVAGVLTMGRRCAPMCLAIWVLAEMLQELHNSKFAASVQSH</sequence>
<feature type="compositionally biased region" description="Acidic residues" evidence="1">
    <location>
        <begin position="17"/>
        <end position="27"/>
    </location>
</feature>
<evidence type="ECO:0000256" key="1">
    <source>
        <dbReference type="SAM" id="MobiDB-lite"/>
    </source>
</evidence>